<keyword evidence="1" id="KW-0812">Transmembrane</keyword>
<keyword evidence="3" id="KW-1185">Reference proteome</keyword>
<protein>
    <submittedName>
        <fullName evidence="2">Uncharacterized protein</fullName>
    </submittedName>
</protein>
<dbReference type="VEuPathDB" id="FungiDB:PSTT_06961"/>
<dbReference type="EMBL" id="PKSM01000241">
    <property type="protein sequence ID" value="POW00924.1"/>
    <property type="molecule type" value="Genomic_DNA"/>
</dbReference>
<comment type="caution">
    <text evidence="2">The sequence shown here is derived from an EMBL/GenBank/DDBJ whole genome shotgun (WGS) entry which is preliminary data.</text>
</comment>
<organism evidence="2 3">
    <name type="scientific">Puccinia striiformis</name>
    <dbReference type="NCBI Taxonomy" id="27350"/>
    <lineage>
        <taxon>Eukaryota</taxon>
        <taxon>Fungi</taxon>
        <taxon>Dikarya</taxon>
        <taxon>Basidiomycota</taxon>
        <taxon>Pucciniomycotina</taxon>
        <taxon>Pucciniomycetes</taxon>
        <taxon>Pucciniales</taxon>
        <taxon>Pucciniaceae</taxon>
        <taxon>Puccinia</taxon>
    </lineage>
</organism>
<feature type="transmembrane region" description="Helical" evidence="1">
    <location>
        <begin position="325"/>
        <end position="347"/>
    </location>
</feature>
<evidence type="ECO:0000313" key="2">
    <source>
        <dbReference type="EMBL" id="POW00924.1"/>
    </source>
</evidence>
<reference evidence="2 3" key="1">
    <citation type="submission" date="2017-12" db="EMBL/GenBank/DDBJ databases">
        <title>Gene loss provides genomic basis for host adaptation in cereal stripe rust fungi.</title>
        <authorList>
            <person name="Xia C."/>
        </authorList>
    </citation>
    <scope>NUCLEOTIDE SEQUENCE [LARGE SCALE GENOMIC DNA]</scope>
    <source>
        <strain evidence="2 3">93TX-2</strain>
    </source>
</reference>
<evidence type="ECO:0000256" key="1">
    <source>
        <dbReference type="SAM" id="Phobius"/>
    </source>
</evidence>
<reference evidence="3" key="2">
    <citation type="journal article" date="2018" name="BMC Genomics">
        <title>Genomic insights into host adaptation between the wheat stripe rust pathogen (Puccinia striiformis f. sp. tritici) and the barley stripe rust pathogen (Puccinia striiformis f. sp. hordei).</title>
        <authorList>
            <person name="Xia C."/>
            <person name="Wang M."/>
            <person name="Yin C."/>
            <person name="Cornejo O.E."/>
            <person name="Hulbert S.H."/>
            <person name="Chen X."/>
        </authorList>
    </citation>
    <scope>NUCLEOTIDE SEQUENCE [LARGE SCALE GENOMIC DNA]</scope>
    <source>
        <strain evidence="3">93TX-2</strain>
    </source>
</reference>
<name>A0A2S4UUG2_9BASI</name>
<accession>A0A2S4UUG2</accession>
<keyword evidence="1" id="KW-1133">Transmembrane helix</keyword>
<gene>
    <name evidence="2" type="ORF">PSHT_12802</name>
</gene>
<sequence>MDELNNVLLTNSNSNGNSSSTGRLTGLAMNGFPVARLEDVINWYINTQSHVLINSNASLSLASGHVLFLPDCDRGPAQPRSLHIDKSCFYPFPPRYSPCTMNSNKNCKLSLVTHPTQLIKRTLSGCLEQTASSSGSLRQLLKLHEEKLGSCHDPYLRQSLESAERERAADWRDLRYRSSQCTHCMAPILHAKQLTPSHTGTSKQSNSPKVADITFEEPKFDDKTLAKLFSLYFEERGSALIAVTSTLHIEPTARDLTNLNKLKPNYDLQLDLLEQQPYHAALIALAWSFIRFGLCFKIGSSILKTQLCSPNIKTDLVVACLAQSYFSWFLASVTAITLNPLIFISVMETLRKLHQNMELEAFVGSLLAYACLARNILALKINLFPSAQPPLLERLLMAQSNRKPSSFTGLKDLSRQSMLPLVTQ</sequence>
<dbReference type="Proteomes" id="UP000238274">
    <property type="component" value="Unassembled WGS sequence"/>
</dbReference>
<proteinExistence type="predicted"/>
<dbReference type="OrthoDB" id="102511at2759"/>
<dbReference type="AlphaFoldDB" id="A0A2S4UUG2"/>
<dbReference type="VEuPathDB" id="FungiDB:PSHT_12802"/>
<keyword evidence="1" id="KW-0472">Membrane</keyword>
<reference evidence="3" key="3">
    <citation type="journal article" date="2018" name="Mol. Plant Microbe Interact.">
        <title>Genome sequence resources for the wheat stripe rust pathogen (Puccinia striiformis f. sp. tritici) and the barley stripe rust pathogen (Puccinia striiformis f. sp. hordei).</title>
        <authorList>
            <person name="Xia C."/>
            <person name="Wang M."/>
            <person name="Yin C."/>
            <person name="Cornejo O.E."/>
            <person name="Hulbert S.H."/>
            <person name="Chen X."/>
        </authorList>
    </citation>
    <scope>NUCLEOTIDE SEQUENCE [LARGE SCALE GENOMIC DNA]</scope>
    <source>
        <strain evidence="3">93TX-2</strain>
    </source>
</reference>
<evidence type="ECO:0000313" key="3">
    <source>
        <dbReference type="Proteomes" id="UP000238274"/>
    </source>
</evidence>